<feature type="region of interest" description="Disordered" evidence="1">
    <location>
        <begin position="63"/>
        <end position="172"/>
    </location>
</feature>
<evidence type="ECO:0000313" key="4">
    <source>
        <dbReference type="Proteomes" id="UP001497457"/>
    </source>
</evidence>
<sequence>MSAVAGVSDAAIAVRDRLRGKIGLTKVRRYRRGMLPEWASDLDGDDHDFVRIPRAASVLDSVSQRCHSAARGDRRVGEAPEEHRADHRPVRRQGEVVSAAEEEGKPREAEVEDASPEDDEAQEERRRRIRERGLLREREEEELLPKEDEEELTAESESDSESEREVDSEQEKMCINVVKPVFVPKPQRDTVVEGERIEEERRRIEELVRRRMEERKVETRRIVVEVIIKEELTEKAKNEEPFADVDTDDEADEAKEYEAWKNREIERIRRDREARLRQGETVMARNMSGEERMEWEIGNSKPLAKSKKNVKFMQRYYHKGAFFQEKADDGSQMSGVDVIYKRDFSAPTGEDKMDKSILPKVMQVKKFGHSGRVKWTHLVNEDTTDWNNSWL</sequence>
<feature type="domain" description="Micro-fibrillar-associated protein 1 C-terminal" evidence="2">
    <location>
        <begin position="167"/>
        <end position="383"/>
    </location>
</feature>
<proteinExistence type="predicted"/>
<protein>
    <recommendedName>
        <fullName evidence="2">Micro-fibrillar-associated protein 1 C-terminal domain-containing protein</fullName>
    </recommendedName>
</protein>
<accession>A0ABC9DXS8</accession>
<name>A0ABC9DXS8_9POAL</name>
<dbReference type="Pfam" id="PF06991">
    <property type="entry name" value="MFAP1"/>
    <property type="match status" value="1"/>
</dbReference>
<feature type="compositionally biased region" description="Basic and acidic residues" evidence="1">
    <location>
        <begin position="70"/>
        <end position="94"/>
    </location>
</feature>
<dbReference type="InterPro" id="IPR033194">
    <property type="entry name" value="MFAP1"/>
</dbReference>
<dbReference type="EMBL" id="OZ075145">
    <property type="protein sequence ID" value="CAL5047933.1"/>
    <property type="molecule type" value="Genomic_DNA"/>
</dbReference>
<evidence type="ECO:0000256" key="1">
    <source>
        <dbReference type="SAM" id="MobiDB-lite"/>
    </source>
</evidence>
<feature type="compositionally biased region" description="Acidic residues" evidence="1">
    <location>
        <begin position="110"/>
        <end position="122"/>
    </location>
</feature>
<feature type="compositionally biased region" description="Basic and acidic residues" evidence="1">
    <location>
        <begin position="161"/>
        <end position="172"/>
    </location>
</feature>
<feature type="compositionally biased region" description="Basic and acidic residues" evidence="1">
    <location>
        <begin position="123"/>
        <end position="146"/>
    </location>
</feature>
<organism evidence="3 4">
    <name type="scientific">Urochloa decumbens</name>
    <dbReference type="NCBI Taxonomy" id="240449"/>
    <lineage>
        <taxon>Eukaryota</taxon>
        <taxon>Viridiplantae</taxon>
        <taxon>Streptophyta</taxon>
        <taxon>Embryophyta</taxon>
        <taxon>Tracheophyta</taxon>
        <taxon>Spermatophyta</taxon>
        <taxon>Magnoliopsida</taxon>
        <taxon>Liliopsida</taxon>
        <taxon>Poales</taxon>
        <taxon>Poaceae</taxon>
        <taxon>PACMAD clade</taxon>
        <taxon>Panicoideae</taxon>
        <taxon>Panicodae</taxon>
        <taxon>Paniceae</taxon>
        <taxon>Melinidinae</taxon>
        <taxon>Urochloa</taxon>
    </lineage>
</organism>
<dbReference type="PANTHER" id="PTHR15327">
    <property type="entry name" value="MICROFIBRIL-ASSOCIATED PROTEIN"/>
    <property type="match status" value="1"/>
</dbReference>
<dbReference type="InterPro" id="IPR009730">
    <property type="entry name" value="MFAP1_C"/>
</dbReference>
<reference evidence="3 4" key="2">
    <citation type="submission" date="2024-10" db="EMBL/GenBank/DDBJ databases">
        <authorList>
            <person name="Ryan C."/>
        </authorList>
    </citation>
    <scope>NUCLEOTIDE SEQUENCE [LARGE SCALE GENOMIC DNA]</scope>
</reference>
<evidence type="ECO:0000313" key="3">
    <source>
        <dbReference type="EMBL" id="CAL5047933.1"/>
    </source>
</evidence>
<feature type="compositionally biased region" description="Acidic residues" evidence="1">
    <location>
        <begin position="147"/>
        <end position="160"/>
    </location>
</feature>
<dbReference type="AlphaFoldDB" id="A0ABC9DXS8"/>
<keyword evidence="4" id="KW-1185">Reference proteome</keyword>
<dbReference type="Proteomes" id="UP001497457">
    <property type="component" value="Chromosome 35b"/>
</dbReference>
<gene>
    <name evidence="3" type="ORF">URODEC1_LOCUS90157</name>
</gene>
<evidence type="ECO:0000259" key="2">
    <source>
        <dbReference type="Pfam" id="PF06991"/>
    </source>
</evidence>
<reference evidence="4" key="1">
    <citation type="submission" date="2024-06" db="EMBL/GenBank/DDBJ databases">
        <authorList>
            <person name="Ryan C."/>
        </authorList>
    </citation>
    <scope>NUCLEOTIDE SEQUENCE [LARGE SCALE GENOMIC DNA]</scope>
</reference>